<evidence type="ECO:0000256" key="5">
    <source>
        <dbReference type="ARBA" id="ARBA00022839"/>
    </source>
</evidence>
<keyword evidence="7" id="KW-0175">Coiled coil</keyword>
<name>A8PPQ6_9COXI</name>
<evidence type="ECO:0000256" key="2">
    <source>
        <dbReference type="ARBA" id="ARBA00022490"/>
    </source>
</evidence>
<gene>
    <name evidence="6 8" type="primary">xseB</name>
    <name evidence="8" type="ORF">RICGR_1356</name>
</gene>
<evidence type="ECO:0000313" key="8">
    <source>
        <dbReference type="EMBL" id="EDP45861.1"/>
    </source>
</evidence>
<dbReference type="NCBIfam" id="TIGR01280">
    <property type="entry name" value="xseB"/>
    <property type="match status" value="1"/>
</dbReference>
<reference evidence="8" key="2">
    <citation type="submission" date="2007-10" db="EMBL/GenBank/DDBJ databases">
        <authorList>
            <person name="Myers G.S."/>
        </authorList>
    </citation>
    <scope>NUCLEOTIDE SEQUENCE [LARGE SCALE GENOMIC DNA]</scope>
</reference>
<dbReference type="GO" id="GO:0008855">
    <property type="term" value="F:exodeoxyribonuclease VII activity"/>
    <property type="evidence" value="ECO:0007669"/>
    <property type="project" value="UniProtKB-UniRule"/>
</dbReference>
<dbReference type="eggNOG" id="COG1722">
    <property type="taxonomic scope" value="Bacteria"/>
</dbReference>
<feature type="coiled-coil region" evidence="7">
    <location>
        <begin position="16"/>
        <end position="67"/>
    </location>
</feature>
<comment type="subcellular location">
    <subcellularLocation>
        <location evidence="6">Cytoplasm</location>
    </subcellularLocation>
</comment>
<keyword evidence="4 6" id="KW-0378">Hydrolase</keyword>
<proteinExistence type="inferred from homology"/>
<dbReference type="PANTHER" id="PTHR34137:SF1">
    <property type="entry name" value="EXODEOXYRIBONUCLEASE 7 SMALL SUBUNIT"/>
    <property type="match status" value="1"/>
</dbReference>
<comment type="function">
    <text evidence="6">Bidirectionally degrades single-stranded DNA into large acid-insoluble oligonucleotides, which are then degraded further into small acid-soluble oligonucleotides.</text>
</comment>
<keyword evidence="2 6" id="KW-0963">Cytoplasm</keyword>
<dbReference type="PANTHER" id="PTHR34137">
    <property type="entry name" value="EXODEOXYRIBONUCLEASE 7 SMALL SUBUNIT"/>
    <property type="match status" value="1"/>
</dbReference>
<accession>A8PPQ6</accession>
<protein>
    <recommendedName>
        <fullName evidence="6">Exodeoxyribonuclease 7 small subunit</fullName>
        <ecNumber evidence="6">3.1.11.6</ecNumber>
    </recommendedName>
    <alternativeName>
        <fullName evidence="6">Exodeoxyribonuclease VII small subunit</fullName>
        <shortName evidence="6">Exonuclease VII small subunit</shortName>
    </alternativeName>
</protein>
<reference evidence="8" key="1">
    <citation type="submission" date="2006-04" db="EMBL/GenBank/DDBJ databases">
        <authorList>
            <person name="Seshadri R."/>
            <person name="Federici B.A."/>
        </authorList>
    </citation>
    <scope>NUCLEOTIDE SEQUENCE [LARGE SCALE GENOMIC DNA]</scope>
</reference>
<organism evidence="8 9">
    <name type="scientific">Rickettsiella grylli</name>
    <dbReference type="NCBI Taxonomy" id="59196"/>
    <lineage>
        <taxon>Bacteria</taxon>
        <taxon>Pseudomonadati</taxon>
        <taxon>Pseudomonadota</taxon>
        <taxon>Gammaproteobacteria</taxon>
        <taxon>Legionellales</taxon>
        <taxon>Coxiellaceae</taxon>
        <taxon>Rickettsiella</taxon>
    </lineage>
</organism>
<dbReference type="EC" id="3.1.11.6" evidence="6"/>
<dbReference type="InterPro" id="IPR003761">
    <property type="entry name" value="Exonuc_VII_S"/>
</dbReference>
<dbReference type="AlphaFoldDB" id="A8PPQ6"/>
<sequence>MPKAKKNTDFQFEKGLEALEKIVEEMEHGHSTLEASLEQFSRAISLLKDCQLTLKKAEQRIQILVNTDDGKKKELMPFQMNEELAV</sequence>
<keyword evidence="9" id="KW-1185">Reference proteome</keyword>
<dbReference type="GO" id="GO:0009318">
    <property type="term" value="C:exodeoxyribonuclease VII complex"/>
    <property type="evidence" value="ECO:0007669"/>
    <property type="project" value="UniProtKB-UniRule"/>
</dbReference>
<dbReference type="NCBIfam" id="NF002140">
    <property type="entry name" value="PRK00977.1-4"/>
    <property type="match status" value="1"/>
</dbReference>
<dbReference type="RefSeq" id="WP_006034849.1">
    <property type="nucleotide sequence ID" value="NZ_AAQJ02000001.1"/>
</dbReference>
<dbReference type="Proteomes" id="UP000054075">
    <property type="component" value="Unassembled WGS sequence"/>
</dbReference>
<dbReference type="EMBL" id="AAQJ02000001">
    <property type="protein sequence ID" value="EDP45861.1"/>
    <property type="molecule type" value="Genomic_DNA"/>
</dbReference>
<dbReference type="Gene3D" id="1.10.287.1040">
    <property type="entry name" value="Exonuclease VII, small subunit"/>
    <property type="match status" value="1"/>
</dbReference>
<dbReference type="SUPFAM" id="SSF116842">
    <property type="entry name" value="XseB-like"/>
    <property type="match status" value="1"/>
</dbReference>
<evidence type="ECO:0000256" key="3">
    <source>
        <dbReference type="ARBA" id="ARBA00022722"/>
    </source>
</evidence>
<evidence type="ECO:0000256" key="1">
    <source>
        <dbReference type="ARBA" id="ARBA00009998"/>
    </source>
</evidence>
<comment type="similarity">
    <text evidence="1 6">Belongs to the XseB family.</text>
</comment>
<comment type="subunit">
    <text evidence="6">Heterooligomer composed of large and small subunits.</text>
</comment>
<keyword evidence="5 6" id="KW-0269">Exonuclease</keyword>
<comment type="catalytic activity">
    <reaction evidence="6">
        <text>Exonucleolytic cleavage in either 5'- to 3'- or 3'- to 5'-direction to yield nucleoside 5'-phosphates.</text>
        <dbReference type="EC" id="3.1.11.6"/>
    </reaction>
</comment>
<dbReference type="GO" id="GO:0006308">
    <property type="term" value="P:DNA catabolic process"/>
    <property type="evidence" value="ECO:0007669"/>
    <property type="project" value="UniProtKB-UniRule"/>
</dbReference>
<keyword evidence="3 6" id="KW-0540">Nuclease</keyword>
<dbReference type="OrthoDB" id="9801128at2"/>
<dbReference type="HAMAP" id="MF_00337">
    <property type="entry name" value="Exonuc_7_S"/>
    <property type="match status" value="1"/>
</dbReference>
<evidence type="ECO:0000256" key="6">
    <source>
        <dbReference type="HAMAP-Rule" id="MF_00337"/>
    </source>
</evidence>
<comment type="caution">
    <text evidence="8">The sequence shown here is derived from an EMBL/GenBank/DDBJ whole genome shotgun (WGS) entry which is preliminary data.</text>
</comment>
<dbReference type="STRING" id="59196.RICGR_1356"/>
<dbReference type="GO" id="GO:0005829">
    <property type="term" value="C:cytosol"/>
    <property type="evidence" value="ECO:0007669"/>
    <property type="project" value="TreeGrafter"/>
</dbReference>
<dbReference type="Pfam" id="PF02609">
    <property type="entry name" value="Exonuc_VII_S"/>
    <property type="match status" value="1"/>
</dbReference>
<evidence type="ECO:0000256" key="7">
    <source>
        <dbReference type="SAM" id="Coils"/>
    </source>
</evidence>
<evidence type="ECO:0000256" key="4">
    <source>
        <dbReference type="ARBA" id="ARBA00022801"/>
    </source>
</evidence>
<dbReference type="InterPro" id="IPR037004">
    <property type="entry name" value="Exonuc_VII_ssu_sf"/>
</dbReference>
<evidence type="ECO:0000313" key="9">
    <source>
        <dbReference type="Proteomes" id="UP000054075"/>
    </source>
</evidence>